<feature type="region of interest" description="Disordered" evidence="2">
    <location>
        <begin position="1"/>
        <end position="21"/>
    </location>
</feature>
<feature type="compositionally biased region" description="Basic and acidic residues" evidence="2">
    <location>
        <begin position="1"/>
        <end position="12"/>
    </location>
</feature>
<dbReference type="InterPro" id="IPR009057">
    <property type="entry name" value="Homeodomain-like_sf"/>
</dbReference>
<gene>
    <name evidence="4" type="primary">ACYPI000854</name>
</gene>
<evidence type="ECO:0000259" key="3">
    <source>
        <dbReference type="Pfam" id="PF00249"/>
    </source>
</evidence>
<evidence type="ECO:0000256" key="1">
    <source>
        <dbReference type="ARBA" id="ARBA00004123"/>
    </source>
</evidence>
<dbReference type="AlphaFoldDB" id="C4WYF0"/>
<accession>C4WYF0</accession>
<proteinExistence type="evidence at transcript level"/>
<evidence type="ECO:0000256" key="2">
    <source>
        <dbReference type="SAM" id="MobiDB-lite"/>
    </source>
</evidence>
<protein>
    <submittedName>
        <fullName evidence="4">ACYPI000854 protein</fullName>
    </submittedName>
</protein>
<dbReference type="GO" id="GO:0005634">
    <property type="term" value="C:nucleus"/>
    <property type="evidence" value="ECO:0007669"/>
    <property type="project" value="UniProtKB-SubCell"/>
</dbReference>
<comment type="subcellular location">
    <subcellularLocation>
        <location evidence="1">Nucleus</location>
    </subcellularLocation>
</comment>
<evidence type="ECO:0000313" key="4">
    <source>
        <dbReference type="EMBL" id="BAH72920.1"/>
    </source>
</evidence>
<dbReference type="Gene3D" id="1.10.10.60">
    <property type="entry name" value="Homeodomain-like"/>
    <property type="match status" value="1"/>
</dbReference>
<sequence length="286" mass="33512">MAEDRESSDRKHEKSKKRDRVPLYLARQTSSPTVDVWTEEEKLQLAEAIDMYGIYNPARIATRVPTKKFKQVQFKLRQLGMECRREAQCADMKVMRFVNLNEMNDLFLAGGTKPKDVMVKWMEYLETFYNKQPSQYDKFKLFSSAFLIMSECTPPPKTVPDASNNVIDFRKVYYFLYRVFNNYYVGKNHKDNKITNYLHEMFLRVLADIDYSSDEEKIAMYNIVSNWTSVNRDKSLKVYGKPTGSEKEQAPVLDIRPTLKTSGFKVLQNPMIPSFNPLRIRSNIPL</sequence>
<dbReference type="SUPFAM" id="SSF46689">
    <property type="entry name" value="Homeodomain-like"/>
    <property type="match status" value="1"/>
</dbReference>
<dbReference type="InterPro" id="IPR001005">
    <property type="entry name" value="SANT/Myb"/>
</dbReference>
<dbReference type="EMBL" id="AK343156">
    <property type="protein sequence ID" value="BAH72920.1"/>
    <property type="molecule type" value="mRNA"/>
</dbReference>
<reference evidence="4" key="1">
    <citation type="submission" date="2009-06" db="EMBL/GenBank/DDBJ databases">
        <title>A full-length cDNA resource of the pea aphid, Acyrthosiphon pisum.</title>
        <authorList>
            <person name="Shigenobu S."/>
            <person name="Nakabachi A."/>
            <person name="Richards S."/>
        </authorList>
    </citation>
    <scope>NUCLEOTIDE SEQUENCE</scope>
    <source>
        <strain evidence="4">LSR1</strain>
        <tissue evidence="4">Whole body</tissue>
    </source>
</reference>
<feature type="domain" description="Myb-like" evidence="3">
    <location>
        <begin position="36"/>
        <end position="78"/>
    </location>
</feature>
<dbReference type="OrthoDB" id="6594957at2759"/>
<organism evidence="4">
    <name type="scientific">Acyrthosiphon pisum</name>
    <name type="common">Pea aphid</name>
    <dbReference type="NCBI Taxonomy" id="7029"/>
    <lineage>
        <taxon>Eukaryota</taxon>
        <taxon>Metazoa</taxon>
        <taxon>Ecdysozoa</taxon>
        <taxon>Arthropoda</taxon>
        <taxon>Hexapoda</taxon>
        <taxon>Insecta</taxon>
        <taxon>Pterygota</taxon>
        <taxon>Neoptera</taxon>
        <taxon>Paraneoptera</taxon>
        <taxon>Hemiptera</taxon>
        <taxon>Sternorrhyncha</taxon>
        <taxon>Aphidomorpha</taxon>
        <taxon>Aphidoidea</taxon>
        <taxon>Aphididae</taxon>
        <taxon>Macrosiphini</taxon>
        <taxon>Acyrthosiphon</taxon>
    </lineage>
</organism>
<name>C4WYF0_ACYPI</name>
<dbReference type="Pfam" id="PF00249">
    <property type="entry name" value="Myb_DNA-binding"/>
    <property type="match status" value="1"/>
</dbReference>
<dbReference type="CDD" id="cd00167">
    <property type="entry name" value="SANT"/>
    <property type="match status" value="1"/>
</dbReference>